<dbReference type="AlphaFoldDB" id="A0A520S553"/>
<proteinExistence type="predicted"/>
<evidence type="ECO:0000313" key="2">
    <source>
        <dbReference type="Proteomes" id="UP000320404"/>
    </source>
</evidence>
<dbReference type="PANTHER" id="PTHR30528">
    <property type="entry name" value="CYTOPLASMIC PROTEIN"/>
    <property type="match status" value="1"/>
</dbReference>
<evidence type="ECO:0000313" key="1">
    <source>
        <dbReference type="EMBL" id="RZO77581.1"/>
    </source>
</evidence>
<name>A0A520S553_9GAMM</name>
<dbReference type="PANTHER" id="PTHR30528:SF0">
    <property type="entry name" value="CYTOPLASMIC PROTEIN"/>
    <property type="match status" value="1"/>
</dbReference>
<organism evidence="1 2">
    <name type="scientific">OM182 bacterium</name>
    <dbReference type="NCBI Taxonomy" id="2510334"/>
    <lineage>
        <taxon>Bacteria</taxon>
        <taxon>Pseudomonadati</taxon>
        <taxon>Pseudomonadota</taxon>
        <taxon>Gammaproteobacteria</taxon>
        <taxon>OMG group</taxon>
        <taxon>OM182 clade</taxon>
    </lineage>
</organism>
<sequence>MCDSLLVFEALLLNPTHIDIKDARKLCLHRQSLLTRGGFGRGPSATLAAIKQLGYVQLDTLTVVARAHEHTLWNRLPAFRPSHIEKLQLEGELFEHWSHALALLPMVNYRYALPLMQRIAAGEVHWNKKDKKETTKVLARIRNEGPLSSKDFQDKPQQKTMWSRSPSKRALEQLFMEGELMIPFRRGFQKVYDLRERVLPDWVDTSTPDSSEFARYLIDSHLQAHGFGTAKEIAYLRKGMGAKVKQALQELAEAGEVMPIMVSDSLYYCQPDLLELADQPLPRAGFRILSPFDNAIIQRRRTLELFDFDYQIECYVRKENRKFGYLCLPLLFRNRLVGRLDAKADRASGTLQLLHLQLDDQSGERESFYRSFLPELRRFASFNGCDKLALQRISGCPIGAQRFRDAVDG</sequence>
<accession>A0A520S553</accession>
<dbReference type="Pfam" id="PF06224">
    <property type="entry name" value="AlkZ-like"/>
    <property type="match status" value="1"/>
</dbReference>
<reference evidence="1 2" key="1">
    <citation type="submission" date="2019-02" db="EMBL/GenBank/DDBJ databases">
        <title>Prokaryotic population dynamics and viral predation in marine succession experiment using metagenomics: the confinement effect.</title>
        <authorList>
            <person name="Haro-Moreno J.M."/>
            <person name="Rodriguez-Valera F."/>
            <person name="Lopez-Perez M."/>
        </authorList>
    </citation>
    <scope>NUCLEOTIDE SEQUENCE [LARGE SCALE GENOMIC DNA]</scope>
    <source>
        <strain evidence="1">MED-G158</strain>
    </source>
</reference>
<dbReference type="EMBL" id="SHAH01000013">
    <property type="protein sequence ID" value="RZO77581.1"/>
    <property type="molecule type" value="Genomic_DNA"/>
</dbReference>
<dbReference type="InterPro" id="IPR009351">
    <property type="entry name" value="AlkZ-like"/>
</dbReference>
<dbReference type="Proteomes" id="UP000320404">
    <property type="component" value="Unassembled WGS sequence"/>
</dbReference>
<protein>
    <submittedName>
        <fullName evidence="1">Winged helix-turn-helix domain-containing protein</fullName>
    </submittedName>
</protein>
<gene>
    <name evidence="1" type="ORF">EVA69_01655</name>
</gene>
<comment type="caution">
    <text evidence="1">The sequence shown here is derived from an EMBL/GenBank/DDBJ whole genome shotgun (WGS) entry which is preliminary data.</text>
</comment>